<feature type="signal peptide" evidence="1">
    <location>
        <begin position="1"/>
        <end position="19"/>
    </location>
</feature>
<dbReference type="OrthoDB" id="276261at2"/>
<dbReference type="KEGG" id="ruv:EC9_31560"/>
<dbReference type="PROSITE" id="PS51257">
    <property type="entry name" value="PROKAR_LIPOPROTEIN"/>
    <property type="match status" value="1"/>
</dbReference>
<keyword evidence="1" id="KW-0732">Signal</keyword>
<dbReference type="EMBL" id="CP036261">
    <property type="protein sequence ID" value="QDS88960.1"/>
    <property type="molecule type" value="Genomic_DNA"/>
</dbReference>
<gene>
    <name evidence="2" type="ORF">EC9_31560</name>
</gene>
<evidence type="ECO:0000313" key="3">
    <source>
        <dbReference type="Proteomes" id="UP000319557"/>
    </source>
</evidence>
<keyword evidence="3" id="KW-1185">Reference proteome</keyword>
<reference evidence="2 3" key="1">
    <citation type="submission" date="2019-02" db="EMBL/GenBank/DDBJ databases">
        <title>Deep-cultivation of Planctomycetes and their phenomic and genomic characterization uncovers novel biology.</title>
        <authorList>
            <person name="Wiegand S."/>
            <person name="Jogler M."/>
            <person name="Boedeker C."/>
            <person name="Pinto D."/>
            <person name="Vollmers J."/>
            <person name="Rivas-Marin E."/>
            <person name="Kohn T."/>
            <person name="Peeters S.H."/>
            <person name="Heuer A."/>
            <person name="Rast P."/>
            <person name="Oberbeckmann S."/>
            <person name="Bunk B."/>
            <person name="Jeske O."/>
            <person name="Meyerdierks A."/>
            <person name="Storesund J.E."/>
            <person name="Kallscheuer N."/>
            <person name="Luecker S."/>
            <person name="Lage O.M."/>
            <person name="Pohl T."/>
            <person name="Merkel B.J."/>
            <person name="Hornburger P."/>
            <person name="Mueller R.-W."/>
            <person name="Bruemmer F."/>
            <person name="Labrenz M."/>
            <person name="Spormann A.M."/>
            <person name="Op den Camp H."/>
            <person name="Overmann J."/>
            <person name="Amann R."/>
            <person name="Jetten M.S.M."/>
            <person name="Mascher T."/>
            <person name="Medema M.H."/>
            <person name="Devos D.P."/>
            <person name="Kaster A.-K."/>
            <person name="Ovreas L."/>
            <person name="Rohde M."/>
            <person name="Galperin M.Y."/>
            <person name="Jogler C."/>
        </authorList>
    </citation>
    <scope>NUCLEOTIDE SEQUENCE [LARGE SCALE GENOMIC DNA]</scope>
    <source>
        <strain evidence="2 3">EC9</strain>
    </source>
</reference>
<accession>A0A517M271</accession>
<evidence type="ECO:0008006" key="4">
    <source>
        <dbReference type="Google" id="ProtNLM"/>
    </source>
</evidence>
<evidence type="ECO:0000313" key="2">
    <source>
        <dbReference type="EMBL" id="QDS88960.1"/>
    </source>
</evidence>
<dbReference type="Proteomes" id="UP000319557">
    <property type="component" value="Chromosome"/>
</dbReference>
<sequence length="131" mass="13640" precursor="true">MTKSTVLPLTFLLACVFIAGCNSGVELATVTGTVSLDGQPAEGLEIEFAPTNPGVTAVGLGFTQADGSYSLHYPGDDNAGAPPGDYVVRIRGAERDDAPMLKVANIYNTKSELTATVERGANTIDFEVTSK</sequence>
<evidence type="ECO:0000256" key="1">
    <source>
        <dbReference type="SAM" id="SignalP"/>
    </source>
</evidence>
<feature type="chain" id="PRO_5022013092" description="Carboxypeptidase regulatory-like domain-containing protein" evidence="1">
    <location>
        <begin position="20"/>
        <end position="131"/>
    </location>
</feature>
<proteinExistence type="predicted"/>
<name>A0A517M271_9BACT</name>
<dbReference type="AlphaFoldDB" id="A0A517M271"/>
<organism evidence="2 3">
    <name type="scientific">Rosistilla ulvae</name>
    <dbReference type="NCBI Taxonomy" id="1930277"/>
    <lineage>
        <taxon>Bacteria</taxon>
        <taxon>Pseudomonadati</taxon>
        <taxon>Planctomycetota</taxon>
        <taxon>Planctomycetia</taxon>
        <taxon>Pirellulales</taxon>
        <taxon>Pirellulaceae</taxon>
        <taxon>Rosistilla</taxon>
    </lineage>
</organism>
<dbReference type="RefSeq" id="WP_145346532.1">
    <property type="nucleotide sequence ID" value="NZ_CP036261.1"/>
</dbReference>
<protein>
    <recommendedName>
        <fullName evidence="4">Carboxypeptidase regulatory-like domain-containing protein</fullName>
    </recommendedName>
</protein>